<reference evidence="2" key="1">
    <citation type="submission" date="2022-10" db="EMBL/GenBank/DDBJ databases">
        <title>The complete genomes of actinobacterial strains from the NBC collection.</title>
        <authorList>
            <person name="Joergensen T.S."/>
            <person name="Alvarez Arevalo M."/>
            <person name="Sterndorff E.B."/>
            <person name="Faurdal D."/>
            <person name="Vuksanovic O."/>
            <person name="Mourched A.-S."/>
            <person name="Charusanti P."/>
            <person name="Shaw S."/>
            <person name="Blin K."/>
            <person name="Weber T."/>
        </authorList>
    </citation>
    <scope>NUCLEOTIDE SEQUENCE</scope>
    <source>
        <strain evidence="2">NBC_00668</strain>
    </source>
</reference>
<name>A0ABZ1XTS9_9ACTN</name>
<dbReference type="InterPro" id="IPR036412">
    <property type="entry name" value="HAD-like_sf"/>
</dbReference>
<dbReference type="Gene3D" id="3.40.50.1000">
    <property type="entry name" value="HAD superfamily/HAD-like"/>
    <property type="match status" value="1"/>
</dbReference>
<organism evidence="2 3">
    <name type="scientific">Streptomyces melanogenes</name>
    <dbReference type="NCBI Taxonomy" id="67326"/>
    <lineage>
        <taxon>Bacteria</taxon>
        <taxon>Bacillati</taxon>
        <taxon>Actinomycetota</taxon>
        <taxon>Actinomycetes</taxon>
        <taxon>Kitasatosporales</taxon>
        <taxon>Streptomycetaceae</taxon>
        <taxon>Streptomyces</taxon>
    </lineage>
</organism>
<dbReference type="EMBL" id="CP109019">
    <property type="protein sequence ID" value="WUT86030.1"/>
    <property type="molecule type" value="Genomic_DNA"/>
</dbReference>
<dbReference type="RefSeq" id="WP_329402313.1">
    <property type="nucleotide sequence ID" value="NZ_CP109019.1"/>
</dbReference>
<evidence type="ECO:0000313" key="2">
    <source>
        <dbReference type="EMBL" id="WUT86030.1"/>
    </source>
</evidence>
<feature type="chain" id="PRO_5046370691" description="Secreted protein" evidence="1">
    <location>
        <begin position="42"/>
        <end position="215"/>
    </location>
</feature>
<dbReference type="SUPFAM" id="SSF56784">
    <property type="entry name" value="HAD-like"/>
    <property type="match status" value="1"/>
</dbReference>
<accession>A0ABZ1XTS9</accession>
<evidence type="ECO:0008006" key="4">
    <source>
        <dbReference type="Google" id="ProtNLM"/>
    </source>
</evidence>
<sequence>MRNEKGDHSMNRSVSKGLGRAGLAALAAALTSTLLGTTVSAAAPAGAVARPGAERGCPVVYFDLGETLVHTAGDGSIGYLPGAASYLRALRARHIRVGLITNVPPSWGRTDAERAARLKTEVDAAWRGSAPFAWQDFGDRILTPRTEAERKPAPVLWQRAKADSGRCRLVYQAETADEVKVAASLGYVPYQVGQVHRPSFLPVGLIELLDRRSSG</sequence>
<protein>
    <recommendedName>
        <fullName evidence="4">Secreted protein</fullName>
    </recommendedName>
</protein>
<dbReference type="InterPro" id="IPR023214">
    <property type="entry name" value="HAD_sf"/>
</dbReference>
<evidence type="ECO:0000256" key="1">
    <source>
        <dbReference type="SAM" id="SignalP"/>
    </source>
</evidence>
<proteinExistence type="predicted"/>
<keyword evidence="3" id="KW-1185">Reference proteome</keyword>
<feature type="signal peptide" evidence="1">
    <location>
        <begin position="1"/>
        <end position="41"/>
    </location>
</feature>
<keyword evidence="1" id="KW-0732">Signal</keyword>
<evidence type="ECO:0000313" key="3">
    <source>
        <dbReference type="Proteomes" id="UP001432060"/>
    </source>
</evidence>
<dbReference type="Proteomes" id="UP001432060">
    <property type="component" value="Chromosome"/>
</dbReference>
<gene>
    <name evidence="2" type="ORF">OG515_29460</name>
</gene>